<dbReference type="Proteomes" id="UP001233999">
    <property type="component" value="Unassembled WGS sequence"/>
</dbReference>
<gene>
    <name evidence="1" type="ORF">L9F63_027857</name>
</gene>
<accession>A0AAD8EH24</accession>
<reference evidence="1" key="1">
    <citation type="journal article" date="2023" name="IScience">
        <title>Live-bearing cockroach genome reveals convergent evolutionary mechanisms linked to viviparity in insects and beyond.</title>
        <authorList>
            <person name="Fouks B."/>
            <person name="Harrison M.C."/>
            <person name="Mikhailova A.A."/>
            <person name="Marchal E."/>
            <person name="English S."/>
            <person name="Carruthers M."/>
            <person name="Jennings E.C."/>
            <person name="Chiamaka E.L."/>
            <person name="Frigard R.A."/>
            <person name="Pippel M."/>
            <person name="Attardo G.M."/>
            <person name="Benoit J.B."/>
            <person name="Bornberg-Bauer E."/>
            <person name="Tobe S.S."/>
        </authorList>
    </citation>
    <scope>NUCLEOTIDE SEQUENCE</scope>
    <source>
        <strain evidence="1">Stay&amp;Tobe</strain>
    </source>
</reference>
<keyword evidence="2" id="KW-1185">Reference proteome</keyword>
<reference evidence="1" key="2">
    <citation type="submission" date="2023-05" db="EMBL/GenBank/DDBJ databases">
        <authorList>
            <person name="Fouks B."/>
        </authorList>
    </citation>
    <scope>NUCLEOTIDE SEQUENCE</scope>
    <source>
        <strain evidence="1">Stay&amp;Tobe</strain>
        <tissue evidence="1">Testes</tissue>
    </source>
</reference>
<sequence>ELAHFFVPDWLGLMACDVVLIPRDCYNSWHTVRSPNPIACNRFDPKNTREIFTE</sequence>
<comment type="caution">
    <text evidence="1">The sequence shown here is derived from an EMBL/GenBank/DDBJ whole genome shotgun (WGS) entry which is preliminary data.</text>
</comment>
<dbReference type="EMBL" id="JASPKZ010004409">
    <property type="protein sequence ID" value="KAJ9590305.1"/>
    <property type="molecule type" value="Genomic_DNA"/>
</dbReference>
<proteinExistence type="predicted"/>
<dbReference type="AlphaFoldDB" id="A0AAD8EH24"/>
<organism evidence="1 2">
    <name type="scientific">Diploptera punctata</name>
    <name type="common">Pacific beetle cockroach</name>
    <dbReference type="NCBI Taxonomy" id="6984"/>
    <lineage>
        <taxon>Eukaryota</taxon>
        <taxon>Metazoa</taxon>
        <taxon>Ecdysozoa</taxon>
        <taxon>Arthropoda</taxon>
        <taxon>Hexapoda</taxon>
        <taxon>Insecta</taxon>
        <taxon>Pterygota</taxon>
        <taxon>Neoptera</taxon>
        <taxon>Polyneoptera</taxon>
        <taxon>Dictyoptera</taxon>
        <taxon>Blattodea</taxon>
        <taxon>Blaberoidea</taxon>
        <taxon>Blaberidae</taxon>
        <taxon>Diplopterinae</taxon>
        <taxon>Diploptera</taxon>
    </lineage>
</organism>
<feature type="non-terminal residue" evidence="1">
    <location>
        <position position="54"/>
    </location>
</feature>
<name>A0AAD8EH24_DIPPU</name>
<protein>
    <submittedName>
        <fullName evidence="1">Uncharacterized protein</fullName>
    </submittedName>
</protein>
<evidence type="ECO:0000313" key="2">
    <source>
        <dbReference type="Proteomes" id="UP001233999"/>
    </source>
</evidence>
<evidence type="ECO:0000313" key="1">
    <source>
        <dbReference type="EMBL" id="KAJ9590305.1"/>
    </source>
</evidence>
<feature type="non-terminal residue" evidence="1">
    <location>
        <position position="1"/>
    </location>
</feature>